<evidence type="ECO:0000313" key="2">
    <source>
        <dbReference type="Proteomes" id="UP000794436"/>
    </source>
</evidence>
<dbReference type="OrthoDB" id="147163at2759"/>
<dbReference type="PANTHER" id="PTHR33657:SF6">
    <property type="entry name" value="SECRETED PROTEIN"/>
    <property type="match status" value="1"/>
</dbReference>
<keyword evidence="2" id="KW-1185">Reference proteome</keyword>
<gene>
    <name evidence="1" type="ORF">Poli38472_009945</name>
</gene>
<comment type="caution">
    <text evidence="1">The sequence shown here is derived from an EMBL/GenBank/DDBJ whole genome shotgun (WGS) entry which is preliminary data.</text>
</comment>
<dbReference type="Proteomes" id="UP000794436">
    <property type="component" value="Unassembled WGS sequence"/>
</dbReference>
<dbReference type="AlphaFoldDB" id="A0A8K1C819"/>
<evidence type="ECO:0008006" key="3">
    <source>
        <dbReference type="Google" id="ProtNLM"/>
    </source>
</evidence>
<reference evidence="1" key="1">
    <citation type="submission" date="2019-03" db="EMBL/GenBank/DDBJ databases">
        <title>Long read genome sequence of the mycoparasitic Pythium oligandrum ATCC 38472 isolated from sugarbeet rhizosphere.</title>
        <authorList>
            <person name="Gaulin E."/>
        </authorList>
    </citation>
    <scope>NUCLEOTIDE SEQUENCE</scope>
    <source>
        <strain evidence="1">ATCC 38472_TT</strain>
    </source>
</reference>
<dbReference type="PIRSF" id="PIRSF029958">
    <property type="entry name" value="Necrosis-inducing_protein"/>
    <property type="match status" value="1"/>
</dbReference>
<dbReference type="EMBL" id="SPLM01000111">
    <property type="protein sequence ID" value="TMW58386.1"/>
    <property type="molecule type" value="Genomic_DNA"/>
</dbReference>
<organism evidence="1 2">
    <name type="scientific">Pythium oligandrum</name>
    <name type="common">Mycoparasitic fungus</name>
    <dbReference type="NCBI Taxonomy" id="41045"/>
    <lineage>
        <taxon>Eukaryota</taxon>
        <taxon>Sar</taxon>
        <taxon>Stramenopiles</taxon>
        <taxon>Oomycota</taxon>
        <taxon>Peronosporomycetes</taxon>
        <taxon>Pythiales</taxon>
        <taxon>Pythiaceae</taxon>
        <taxon>Pythium</taxon>
    </lineage>
</organism>
<protein>
    <recommendedName>
        <fullName evidence="3">Necrosis inducing protein</fullName>
    </recommendedName>
</protein>
<dbReference type="InterPro" id="IPR008701">
    <property type="entry name" value="NPP1"/>
</dbReference>
<name>A0A8K1C819_PYTOL</name>
<sequence>MPKGIDIKAILPLLDFDDDSCYPSAAVSRVGRHNGGLRTTGFITGGCRNKEFLDYSISYHRYACRDHEKKKYCGHMFALYFQKDQMVDGLDPFGHRHDFEYVAVWTTDGVVTHASASAHGDAAVKPIDQIPHSGEHIKFVFHKDEPTTHSMRFAEKNHDEDAENSYGDFVLPAVVSWYTMQGDGNMTNDALRGLMNSLDFGDAHNPLLDGDFLDNLNEAKAKGYPQFDDEDVKGSQ</sequence>
<accession>A0A8K1C819</accession>
<proteinExistence type="predicted"/>
<evidence type="ECO:0000313" key="1">
    <source>
        <dbReference type="EMBL" id="TMW58386.1"/>
    </source>
</evidence>
<dbReference type="PANTHER" id="PTHR33657">
    <property type="entry name" value="DOMAIN PROTEIN, PUTATIVE (AFU_ORTHOLOGUE AFUA_5G00600)-RELATED"/>
    <property type="match status" value="1"/>
</dbReference>
<dbReference type="Pfam" id="PF05630">
    <property type="entry name" value="NPP1"/>
    <property type="match status" value="1"/>
</dbReference>